<dbReference type="PANTHER" id="PTHR44520:SF1">
    <property type="entry name" value="TWO-COMPONENT SYSTEM REGULATORY PROTEIN"/>
    <property type="match status" value="1"/>
</dbReference>
<evidence type="ECO:0000256" key="1">
    <source>
        <dbReference type="PROSITE-ProRule" id="PRU00169"/>
    </source>
</evidence>
<dbReference type="Proteomes" id="UP000651156">
    <property type="component" value="Unassembled WGS sequence"/>
</dbReference>
<evidence type="ECO:0000313" key="3">
    <source>
        <dbReference type="EMBL" id="MBE9190748.1"/>
    </source>
</evidence>
<comment type="caution">
    <text evidence="3">The sequence shown here is derived from an EMBL/GenBank/DDBJ whole genome shotgun (WGS) entry which is preliminary data.</text>
</comment>
<organism evidence="3 4">
    <name type="scientific">Gloeocapsopsis crepidinum LEGE 06123</name>
    <dbReference type="NCBI Taxonomy" id="588587"/>
    <lineage>
        <taxon>Bacteria</taxon>
        <taxon>Bacillati</taxon>
        <taxon>Cyanobacteriota</taxon>
        <taxon>Cyanophyceae</taxon>
        <taxon>Oscillatoriophycideae</taxon>
        <taxon>Chroococcales</taxon>
        <taxon>Chroococcaceae</taxon>
        <taxon>Gloeocapsopsis</taxon>
    </lineage>
</organism>
<dbReference type="Pfam" id="PF00072">
    <property type="entry name" value="Response_reg"/>
    <property type="match status" value="1"/>
</dbReference>
<name>A0ABR9UTS0_9CHRO</name>
<dbReference type="SMART" id="SM00448">
    <property type="entry name" value="REC"/>
    <property type="match status" value="1"/>
</dbReference>
<dbReference type="SUPFAM" id="SSF52172">
    <property type="entry name" value="CheY-like"/>
    <property type="match status" value="1"/>
</dbReference>
<dbReference type="PROSITE" id="PS50110">
    <property type="entry name" value="RESPONSE_REGULATORY"/>
    <property type="match status" value="1"/>
</dbReference>
<dbReference type="EMBL" id="JADEWN010000021">
    <property type="protein sequence ID" value="MBE9190748.1"/>
    <property type="molecule type" value="Genomic_DNA"/>
</dbReference>
<sequence>MKDSAVEILLVEDNPCDAELTLHSLKSSHLTNHIEVVRDGAEALDFIFCTGSYAHRSIDNGPRVILLDLKLPKVDGLEVLQKIKSDPRTRVIPVVVLTSSREERDIVESYQLGVNSYIVKPVDFEQFTEAVRQLGLYWRLLNQPPVS</sequence>
<dbReference type="InterPro" id="IPR011006">
    <property type="entry name" value="CheY-like_superfamily"/>
</dbReference>
<dbReference type="InterPro" id="IPR052893">
    <property type="entry name" value="TCS_response_regulator"/>
</dbReference>
<proteinExistence type="predicted"/>
<accession>A0ABR9UTS0</accession>
<dbReference type="RefSeq" id="WP_193931923.1">
    <property type="nucleotide sequence ID" value="NZ_CAWPMZ010000045.1"/>
</dbReference>
<protein>
    <submittedName>
        <fullName evidence="3">Response regulator</fullName>
    </submittedName>
</protein>
<feature type="modified residue" description="4-aspartylphosphate" evidence="1">
    <location>
        <position position="68"/>
    </location>
</feature>
<evidence type="ECO:0000259" key="2">
    <source>
        <dbReference type="PROSITE" id="PS50110"/>
    </source>
</evidence>
<gene>
    <name evidence="3" type="ORF">IQ230_10355</name>
</gene>
<reference evidence="3 4" key="1">
    <citation type="submission" date="2020-10" db="EMBL/GenBank/DDBJ databases">
        <authorList>
            <person name="Castelo-Branco R."/>
            <person name="Eusebio N."/>
            <person name="Adriana R."/>
            <person name="Vieira A."/>
            <person name="Brugerolle De Fraissinette N."/>
            <person name="Rezende De Castro R."/>
            <person name="Schneider M.P."/>
            <person name="Vasconcelos V."/>
            <person name="Leao P.N."/>
        </authorList>
    </citation>
    <scope>NUCLEOTIDE SEQUENCE [LARGE SCALE GENOMIC DNA]</scope>
    <source>
        <strain evidence="3 4">LEGE 06123</strain>
    </source>
</reference>
<dbReference type="InterPro" id="IPR001789">
    <property type="entry name" value="Sig_transdc_resp-reg_receiver"/>
</dbReference>
<dbReference type="PANTHER" id="PTHR44520">
    <property type="entry name" value="RESPONSE REGULATOR RCP1-RELATED"/>
    <property type="match status" value="1"/>
</dbReference>
<dbReference type="CDD" id="cd17557">
    <property type="entry name" value="REC_Rcp-like"/>
    <property type="match status" value="1"/>
</dbReference>
<evidence type="ECO:0000313" key="4">
    <source>
        <dbReference type="Proteomes" id="UP000651156"/>
    </source>
</evidence>
<keyword evidence="1" id="KW-0597">Phosphoprotein</keyword>
<feature type="domain" description="Response regulatory" evidence="2">
    <location>
        <begin position="7"/>
        <end position="135"/>
    </location>
</feature>
<keyword evidence="4" id="KW-1185">Reference proteome</keyword>
<dbReference type="Gene3D" id="3.40.50.2300">
    <property type="match status" value="1"/>
</dbReference>